<dbReference type="AlphaFoldDB" id="A0A4Y2U4Z4"/>
<comment type="caution">
    <text evidence="1">The sequence shown here is derived from an EMBL/GenBank/DDBJ whole genome shotgun (WGS) entry which is preliminary data.</text>
</comment>
<protein>
    <submittedName>
        <fullName evidence="1">Uncharacterized protein</fullName>
    </submittedName>
</protein>
<dbReference type="EMBL" id="BGPR01032929">
    <property type="protein sequence ID" value="GBO06657.1"/>
    <property type="molecule type" value="Genomic_DNA"/>
</dbReference>
<evidence type="ECO:0000313" key="2">
    <source>
        <dbReference type="Proteomes" id="UP000499080"/>
    </source>
</evidence>
<dbReference type="Proteomes" id="UP000499080">
    <property type="component" value="Unassembled WGS sequence"/>
</dbReference>
<reference evidence="1 2" key="1">
    <citation type="journal article" date="2019" name="Sci. Rep.">
        <title>Orb-weaving spider Araneus ventricosus genome elucidates the spidroin gene catalogue.</title>
        <authorList>
            <person name="Kono N."/>
            <person name="Nakamura H."/>
            <person name="Ohtoshi R."/>
            <person name="Moran D.A.P."/>
            <person name="Shinohara A."/>
            <person name="Yoshida Y."/>
            <person name="Fujiwara M."/>
            <person name="Mori M."/>
            <person name="Tomita M."/>
            <person name="Arakawa K."/>
        </authorList>
    </citation>
    <scope>NUCLEOTIDE SEQUENCE [LARGE SCALE GENOMIC DNA]</scope>
</reference>
<evidence type="ECO:0000313" key="1">
    <source>
        <dbReference type="EMBL" id="GBO06657.1"/>
    </source>
</evidence>
<organism evidence="1 2">
    <name type="scientific">Araneus ventricosus</name>
    <name type="common">Orbweaver spider</name>
    <name type="synonym">Epeira ventricosa</name>
    <dbReference type="NCBI Taxonomy" id="182803"/>
    <lineage>
        <taxon>Eukaryota</taxon>
        <taxon>Metazoa</taxon>
        <taxon>Ecdysozoa</taxon>
        <taxon>Arthropoda</taxon>
        <taxon>Chelicerata</taxon>
        <taxon>Arachnida</taxon>
        <taxon>Araneae</taxon>
        <taxon>Araneomorphae</taxon>
        <taxon>Entelegynae</taxon>
        <taxon>Araneoidea</taxon>
        <taxon>Araneidae</taxon>
        <taxon>Araneus</taxon>
    </lineage>
</organism>
<gene>
    <name evidence="1" type="ORF">AVEN_224719_1</name>
</gene>
<accession>A0A4Y2U4Z4</accession>
<name>A0A4Y2U4Z4_ARAVE</name>
<sequence length="132" mass="13967">MEKLLASQCNDSFPSYVGNIKEASIKLCLDCSNASFKSGDHSIGVLSFFLAPLIRYVKSARANKSSKGSSSSKTCQSSSGLAWAGCWVLAPLKSVSHLDGCPANGSKSTLVHSHLPLQDQRAKCLFVLSSVA</sequence>
<proteinExistence type="predicted"/>
<keyword evidence="2" id="KW-1185">Reference proteome</keyword>